<organism evidence="2 3">
    <name type="scientific">Holothuria leucospilota</name>
    <name type="common">Black long sea cucumber</name>
    <name type="synonym">Mertensiothuria leucospilota</name>
    <dbReference type="NCBI Taxonomy" id="206669"/>
    <lineage>
        <taxon>Eukaryota</taxon>
        <taxon>Metazoa</taxon>
        <taxon>Echinodermata</taxon>
        <taxon>Eleutherozoa</taxon>
        <taxon>Echinozoa</taxon>
        <taxon>Holothuroidea</taxon>
        <taxon>Aspidochirotacea</taxon>
        <taxon>Aspidochirotida</taxon>
        <taxon>Holothuriidae</taxon>
        <taxon>Holothuria</taxon>
    </lineage>
</organism>
<accession>A0A9Q1HF99</accession>
<feature type="region of interest" description="Disordered" evidence="1">
    <location>
        <begin position="1"/>
        <end position="43"/>
    </location>
</feature>
<keyword evidence="3" id="KW-1185">Reference proteome</keyword>
<evidence type="ECO:0000256" key="1">
    <source>
        <dbReference type="SAM" id="MobiDB-lite"/>
    </source>
</evidence>
<gene>
    <name evidence="2" type="ORF">HOLleu_09839</name>
</gene>
<evidence type="ECO:0000313" key="2">
    <source>
        <dbReference type="EMBL" id="KAJ8042943.1"/>
    </source>
</evidence>
<protein>
    <submittedName>
        <fullName evidence="2">Uncharacterized protein</fullName>
    </submittedName>
</protein>
<dbReference type="AlphaFoldDB" id="A0A9Q1HF99"/>
<sequence>MGQGATAFYHLQKHGKERRKRTGKKKRRKRKRRRGSEGERRKEEGGVGIYLIHIISPELPGGPIPVSASL</sequence>
<feature type="compositionally biased region" description="Basic residues" evidence="1">
    <location>
        <begin position="11"/>
        <end position="34"/>
    </location>
</feature>
<dbReference type="EMBL" id="JAIZAY010000004">
    <property type="protein sequence ID" value="KAJ8042943.1"/>
    <property type="molecule type" value="Genomic_DNA"/>
</dbReference>
<evidence type="ECO:0000313" key="3">
    <source>
        <dbReference type="Proteomes" id="UP001152320"/>
    </source>
</evidence>
<comment type="caution">
    <text evidence="2">The sequence shown here is derived from an EMBL/GenBank/DDBJ whole genome shotgun (WGS) entry which is preliminary data.</text>
</comment>
<dbReference type="Proteomes" id="UP001152320">
    <property type="component" value="Chromosome 4"/>
</dbReference>
<reference evidence="2" key="1">
    <citation type="submission" date="2021-10" db="EMBL/GenBank/DDBJ databases">
        <title>Tropical sea cucumber genome reveals ecological adaptation and Cuvierian tubules defense mechanism.</title>
        <authorList>
            <person name="Chen T."/>
        </authorList>
    </citation>
    <scope>NUCLEOTIDE SEQUENCE</scope>
    <source>
        <strain evidence="2">Nanhai2018</strain>
        <tissue evidence="2">Muscle</tissue>
    </source>
</reference>
<proteinExistence type="predicted"/>
<name>A0A9Q1HF99_HOLLE</name>